<dbReference type="InterPro" id="IPR001633">
    <property type="entry name" value="EAL_dom"/>
</dbReference>
<dbReference type="SMART" id="SM00267">
    <property type="entry name" value="GGDEF"/>
    <property type="match status" value="1"/>
</dbReference>
<dbReference type="OrthoDB" id="9759607at2"/>
<dbReference type="InterPro" id="IPR029787">
    <property type="entry name" value="Nucleotide_cyclase"/>
</dbReference>
<dbReference type="NCBIfam" id="TIGR00254">
    <property type="entry name" value="GGDEF"/>
    <property type="match status" value="1"/>
</dbReference>
<dbReference type="FunFam" id="3.20.20.450:FF:000001">
    <property type="entry name" value="Cyclic di-GMP phosphodiesterase yahA"/>
    <property type="match status" value="1"/>
</dbReference>
<accession>A0A5S5BSL0</accession>
<dbReference type="InterPro" id="IPR000160">
    <property type="entry name" value="GGDEF_dom"/>
</dbReference>
<keyword evidence="1" id="KW-0812">Transmembrane</keyword>
<feature type="domain" description="GGDEF" evidence="3">
    <location>
        <begin position="484"/>
        <end position="616"/>
    </location>
</feature>
<reference evidence="4 5" key="1">
    <citation type="submission" date="2019-07" db="EMBL/GenBank/DDBJ databases">
        <title>Genomic Encyclopedia of Type Strains, Phase III (KMG-III): the genomes of soil and plant-associated and newly described type strains.</title>
        <authorList>
            <person name="Whitman W."/>
        </authorList>
    </citation>
    <scope>NUCLEOTIDE SEQUENCE [LARGE SCALE GENOMIC DNA]</scope>
    <source>
        <strain evidence="4 5">BL24</strain>
    </source>
</reference>
<keyword evidence="1" id="KW-0472">Membrane</keyword>
<sequence>MEGQALLPHLNARKWAIFIAVVLLAVAIESQPLSLVYGISLSFGSVMLFASIGLLRLRYVALGALAVYGACMIAFGHSPFVLVHLGELLAVGLLSRNSAKPLFFWDACFWAVIALPTAFVLHVADHQTSEIILALLVGATNSLINATLAGIVVKYLPVWIRMTPKTKQPIHLKQALAHFTLFMIFVPYLMYLSIGSTNITDTLERNTLHQSEGTAGSIKEELSRWTSEEYRSVKLGSDIQIGYLQNMITKYTSEGLSIITVTDNKNRIIADSQGSPYGLKFTRLQADVQKQFNDRFYLTLPANAHTRQTWQDAGYLYIQEVPQASMTIYIDTPLGPFLDSIYEEYFYHFLNLMLCALGVTVLVLLFGRMLTGTITELAATTANLPDRLKRMEALEWPTSGIIEFNSLIQNFQHMSRDLFRLFQESSDANSKLKDQTAKLMISEEKLQHLAYYDGLTGLPNRLHFSNHLLRVLEEHEQSQQRVGQSVAVMFADLNRFKQINDTLGHAAGDELLQRVAERFARFESGQCRIFRLGGDEFVFVLVYEDEPLLHETADAICRTFNDAILLAGTELYVSVSLGISVYPRDSHDHDSLLSHADMAMYQAKEQGTSCYRFFDDEMNRYLSEKMQLENGLRSAIRSGEFKLHYQPKMAIDTGRISGVEALIRWYHPNLGLIPPDRFIPLAETSGMIAEIDAWVIREACRQNRIWTRQGMQPLPVAVNISGRHFEQGELPQLIQSIAAETGMDLRLLTLEITEGIFIRNHDKVVAQLEALRSLGLRVSIDDFGTGYSSLNQLQRLPVDEVKLDRTFMKGIANDPKKSRIVGAIAELLRSLQLHVVVEGIETREDYRYIEKLQCEEAQGYWLSRPLPAEQFISFLQTHAKEDREEIS</sequence>
<protein>
    <submittedName>
        <fullName evidence="4">Diguanylate cyclase (GGDEF)-like protein</fullName>
    </submittedName>
</protein>
<dbReference type="PANTHER" id="PTHR44757">
    <property type="entry name" value="DIGUANYLATE CYCLASE DGCP"/>
    <property type="match status" value="1"/>
</dbReference>
<dbReference type="SMART" id="SM00052">
    <property type="entry name" value="EAL"/>
    <property type="match status" value="1"/>
</dbReference>
<dbReference type="PROSITE" id="PS50883">
    <property type="entry name" value="EAL"/>
    <property type="match status" value="1"/>
</dbReference>
<dbReference type="InterPro" id="IPR052155">
    <property type="entry name" value="Biofilm_reg_signaling"/>
</dbReference>
<evidence type="ECO:0000313" key="4">
    <source>
        <dbReference type="EMBL" id="TYP70049.1"/>
    </source>
</evidence>
<dbReference type="Gene3D" id="3.20.20.450">
    <property type="entry name" value="EAL domain"/>
    <property type="match status" value="1"/>
</dbReference>
<evidence type="ECO:0000259" key="2">
    <source>
        <dbReference type="PROSITE" id="PS50883"/>
    </source>
</evidence>
<dbReference type="CDD" id="cd01949">
    <property type="entry name" value="GGDEF"/>
    <property type="match status" value="1"/>
</dbReference>
<dbReference type="InterPro" id="IPR043128">
    <property type="entry name" value="Rev_trsase/Diguanyl_cyclase"/>
</dbReference>
<dbReference type="AlphaFoldDB" id="A0A5S5BSL0"/>
<comment type="caution">
    <text evidence="4">The sequence shown here is derived from an EMBL/GenBank/DDBJ whole genome shotgun (WGS) entry which is preliminary data.</text>
</comment>
<feature type="transmembrane region" description="Helical" evidence="1">
    <location>
        <begin position="62"/>
        <end position="82"/>
    </location>
</feature>
<keyword evidence="5" id="KW-1185">Reference proteome</keyword>
<name>A0A5S5BSL0_9BACL</name>
<feature type="transmembrane region" description="Helical" evidence="1">
    <location>
        <begin position="12"/>
        <end position="28"/>
    </location>
</feature>
<proteinExistence type="predicted"/>
<feature type="transmembrane region" description="Helical" evidence="1">
    <location>
        <begin position="34"/>
        <end position="55"/>
    </location>
</feature>
<organism evidence="4 5">
    <name type="scientific">Paenibacillus methanolicus</name>
    <dbReference type="NCBI Taxonomy" id="582686"/>
    <lineage>
        <taxon>Bacteria</taxon>
        <taxon>Bacillati</taxon>
        <taxon>Bacillota</taxon>
        <taxon>Bacilli</taxon>
        <taxon>Bacillales</taxon>
        <taxon>Paenibacillaceae</taxon>
        <taxon>Paenibacillus</taxon>
    </lineage>
</organism>
<keyword evidence="1" id="KW-1133">Transmembrane helix</keyword>
<evidence type="ECO:0000313" key="5">
    <source>
        <dbReference type="Proteomes" id="UP000323257"/>
    </source>
</evidence>
<feature type="transmembrane region" description="Helical" evidence="1">
    <location>
        <begin position="131"/>
        <end position="156"/>
    </location>
</feature>
<feature type="domain" description="EAL" evidence="2">
    <location>
        <begin position="625"/>
        <end position="879"/>
    </location>
</feature>
<dbReference type="Pfam" id="PF00563">
    <property type="entry name" value="EAL"/>
    <property type="match status" value="1"/>
</dbReference>
<dbReference type="PANTHER" id="PTHR44757:SF2">
    <property type="entry name" value="BIOFILM ARCHITECTURE MAINTENANCE PROTEIN MBAA"/>
    <property type="match status" value="1"/>
</dbReference>
<evidence type="ECO:0000259" key="3">
    <source>
        <dbReference type="PROSITE" id="PS50887"/>
    </source>
</evidence>
<evidence type="ECO:0000256" key="1">
    <source>
        <dbReference type="SAM" id="Phobius"/>
    </source>
</evidence>
<dbReference type="RefSeq" id="WP_148932416.1">
    <property type="nucleotide sequence ID" value="NZ_VNHS01000012.1"/>
</dbReference>
<dbReference type="EMBL" id="VNHS01000012">
    <property type="protein sequence ID" value="TYP70049.1"/>
    <property type="molecule type" value="Genomic_DNA"/>
</dbReference>
<dbReference type="Gene3D" id="3.30.70.270">
    <property type="match status" value="1"/>
</dbReference>
<dbReference type="Proteomes" id="UP000323257">
    <property type="component" value="Unassembled WGS sequence"/>
</dbReference>
<dbReference type="SUPFAM" id="SSF141868">
    <property type="entry name" value="EAL domain-like"/>
    <property type="match status" value="1"/>
</dbReference>
<feature type="transmembrane region" description="Helical" evidence="1">
    <location>
        <begin position="176"/>
        <end position="194"/>
    </location>
</feature>
<dbReference type="SUPFAM" id="SSF55073">
    <property type="entry name" value="Nucleotide cyclase"/>
    <property type="match status" value="1"/>
</dbReference>
<feature type="transmembrane region" description="Helical" evidence="1">
    <location>
        <begin position="102"/>
        <end position="124"/>
    </location>
</feature>
<dbReference type="Pfam" id="PF00990">
    <property type="entry name" value="GGDEF"/>
    <property type="match status" value="1"/>
</dbReference>
<gene>
    <name evidence="4" type="ORF">BCM02_11226</name>
</gene>
<dbReference type="CDD" id="cd01948">
    <property type="entry name" value="EAL"/>
    <property type="match status" value="1"/>
</dbReference>
<dbReference type="InterPro" id="IPR035919">
    <property type="entry name" value="EAL_sf"/>
</dbReference>
<feature type="transmembrane region" description="Helical" evidence="1">
    <location>
        <begin position="345"/>
        <end position="367"/>
    </location>
</feature>
<dbReference type="PROSITE" id="PS50887">
    <property type="entry name" value="GGDEF"/>
    <property type="match status" value="1"/>
</dbReference>